<evidence type="ECO:0000313" key="1">
    <source>
        <dbReference type="EMBL" id="KAG0489277.1"/>
    </source>
</evidence>
<name>A0A835V8E7_VANPL</name>
<comment type="caution">
    <text evidence="1">The sequence shown here is derived from an EMBL/GenBank/DDBJ whole genome shotgun (WGS) entry which is preliminary data.</text>
</comment>
<dbReference type="EMBL" id="JADCNL010000003">
    <property type="protein sequence ID" value="KAG0489277.1"/>
    <property type="molecule type" value="Genomic_DNA"/>
</dbReference>
<dbReference type="Proteomes" id="UP000636800">
    <property type="component" value="Chromosome 3"/>
</dbReference>
<keyword evidence="2" id="KW-1185">Reference proteome</keyword>
<accession>A0A835V8E7</accession>
<evidence type="ECO:0000313" key="2">
    <source>
        <dbReference type="Proteomes" id="UP000636800"/>
    </source>
</evidence>
<organism evidence="1 2">
    <name type="scientific">Vanilla planifolia</name>
    <name type="common">Vanilla</name>
    <dbReference type="NCBI Taxonomy" id="51239"/>
    <lineage>
        <taxon>Eukaryota</taxon>
        <taxon>Viridiplantae</taxon>
        <taxon>Streptophyta</taxon>
        <taxon>Embryophyta</taxon>
        <taxon>Tracheophyta</taxon>
        <taxon>Spermatophyta</taxon>
        <taxon>Magnoliopsida</taxon>
        <taxon>Liliopsida</taxon>
        <taxon>Asparagales</taxon>
        <taxon>Orchidaceae</taxon>
        <taxon>Vanilloideae</taxon>
        <taxon>Vanilleae</taxon>
        <taxon>Vanilla</taxon>
    </lineage>
</organism>
<protein>
    <submittedName>
        <fullName evidence="1">Uncharacterized protein</fullName>
    </submittedName>
</protein>
<dbReference type="AlphaFoldDB" id="A0A835V8E7"/>
<proteinExistence type="predicted"/>
<gene>
    <name evidence="1" type="ORF">HPP92_008088</name>
</gene>
<reference evidence="1 2" key="1">
    <citation type="journal article" date="2020" name="Nat. Food">
        <title>A phased Vanilla planifolia genome enables genetic improvement of flavour and production.</title>
        <authorList>
            <person name="Hasing T."/>
            <person name="Tang H."/>
            <person name="Brym M."/>
            <person name="Khazi F."/>
            <person name="Huang T."/>
            <person name="Chambers A.H."/>
        </authorList>
    </citation>
    <scope>NUCLEOTIDE SEQUENCE [LARGE SCALE GENOMIC DNA]</scope>
    <source>
        <tissue evidence="1">Leaf</tissue>
    </source>
</reference>
<dbReference type="OrthoDB" id="9974421at2759"/>
<sequence>MARIGGKNASRKYLVVLSCVALLGIALVADFLWASSSASASSPYWSTNLDFSVRNEVSADAASKAEQNEFYKDDEFKIDE</sequence>